<protein>
    <submittedName>
        <fullName evidence="1">Uncharacterized protein</fullName>
    </submittedName>
</protein>
<name>A0A8T0V8F2_PANVG</name>
<organism evidence="1 2">
    <name type="scientific">Panicum virgatum</name>
    <name type="common">Blackwell switchgrass</name>
    <dbReference type="NCBI Taxonomy" id="38727"/>
    <lineage>
        <taxon>Eukaryota</taxon>
        <taxon>Viridiplantae</taxon>
        <taxon>Streptophyta</taxon>
        <taxon>Embryophyta</taxon>
        <taxon>Tracheophyta</taxon>
        <taxon>Spermatophyta</taxon>
        <taxon>Magnoliopsida</taxon>
        <taxon>Liliopsida</taxon>
        <taxon>Poales</taxon>
        <taxon>Poaceae</taxon>
        <taxon>PACMAD clade</taxon>
        <taxon>Panicoideae</taxon>
        <taxon>Panicodae</taxon>
        <taxon>Paniceae</taxon>
        <taxon>Panicinae</taxon>
        <taxon>Panicum</taxon>
        <taxon>Panicum sect. Hiantes</taxon>
    </lineage>
</organism>
<evidence type="ECO:0000313" key="1">
    <source>
        <dbReference type="EMBL" id="KAG2632692.1"/>
    </source>
</evidence>
<keyword evidence="2" id="KW-1185">Reference proteome</keyword>
<evidence type="ECO:0000313" key="2">
    <source>
        <dbReference type="Proteomes" id="UP000823388"/>
    </source>
</evidence>
<proteinExistence type="predicted"/>
<reference evidence="1" key="1">
    <citation type="submission" date="2020-05" db="EMBL/GenBank/DDBJ databases">
        <title>WGS assembly of Panicum virgatum.</title>
        <authorList>
            <person name="Lovell J.T."/>
            <person name="Jenkins J."/>
            <person name="Shu S."/>
            <person name="Juenger T.E."/>
            <person name="Schmutz J."/>
        </authorList>
    </citation>
    <scope>NUCLEOTIDE SEQUENCE</scope>
    <source>
        <strain evidence="1">AP13</strain>
    </source>
</reference>
<sequence length="256" mass="28307">MLTRSRGGSPKATWSTTCPLVRDQSMQRDACISPWRSSRQSSAPSSRFLLHRPPLFDFFVQGEIPRSPPPFPHFVRSFSPSESRAQARHRHGCLFSNHFTILLIPPYTSHQSSINCTRTFSSRSSTIPDLWLVAQGTKEAAAMVAMVAIPKLPVTPSPLLNKAREKGTRRPSLAGVAIFLDASELLDGENASLPLKLDAAGLHHLRACVPGQPHLLCSLRHIVCSRVVHAVVSRRLFLATSTPPILVWGRSRSLWL</sequence>
<gene>
    <name evidence="1" type="ORF">PVAP13_2NG135100</name>
</gene>
<dbReference type="Proteomes" id="UP000823388">
    <property type="component" value="Chromosome 2N"/>
</dbReference>
<dbReference type="AlphaFoldDB" id="A0A8T0V8F2"/>
<comment type="caution">
    <text evidence="1">The sequence shown here is derived from an EMBL/GenBank/DDBJ whole genome shotgun (WGS) entry which is preliminary data.</text>
</comment>
<accession>A0A8T0V8F2</accession>
<dbReference type="EMBL" id="CM029040">
    <property type="protein sequence ID" value="KAG2632692.1"/>
    <property type="molecule type" value="Genomic_DNA"/>
</dbReference>